<dbReference type="AlphaFoldDB" id="A0A1M6VHM8"/>
<protein>
    <submittedName>
        <fullName evidence="2">Transposase DDE domain-containing protein</fullName>
    </submittedName>
</protein>
<organism evidence="2 3">
    <name type="scientific">Desulforamulus aeronauticus DSM 10349</name>
    <dbReference type="NCBI Taxonomy" id="1121421"/>
    <lineage>
        <taxon>Bacteria</taxon>
        <taxon>Bacillati</taxon>
        <taxon>Bacillota</taxon>
        <taxon>Clostridia</taxon>
        <taxon>Eubacteriales</taxon>
        <taxon>Peptococcaceae</taxon>
        <taxon>Desulforamulus</taxon>
    </lineage>
</organism>
<name>A0A1M6VHM8_9FIRM</name>
<proteinExistence type="predicted"/>
<dbReference type="EMBL" id="FRAR01000024">
    <property type="protein sequence ID" value="SHK81013.1"/>
    <property type="molecule type" value="Genomic_DNA"/>
</dbReference>
<dbReference type="RefSeq" id="WP_084082463.1">
    <property type="nucleotide sequence ID" value="NZ_FRAR01000024.1"/>
</dbReference>
<dbReference type="InterPro" id="IPR025668">
    <property type="entry name" value="Tnp_DDE_dom"/>
</dbReference>
<feature type="domain" description="Transposase DDE" evidence="1">
    <location>
        <begin position="1"/>
        <end position="68"/>
    </location>
</feature>
<dbReference type="STRING" id="1121421.SAMN02745123_03218"/>
<dbReference type="Pfam" id="PF13751">
    <property type="entry name" value="DDE_Tnp_1_6"/>
    <property type="match status" value="1"/>
</dbReference>
<evidence type="ECO:0000313" key="3">
    <source>
        <dbReference type="Proteomes" id="UP000183997"/>
    </source>
</evidence>
<sequence length="76" mass="9062">WEDSKEWVHKNRLTKSGKMLYKKRKETIERSFADAKQLHGYRYCRFRGKKHVLEQALMTATCQNIKKIANHLAKIA</sequence>
<accession>A0A1M6VHM8</accession>
<feature type="non-terminal residue" evidence="2">
    <location>
        <position position="1"/>
    </location>
</feature>
<gene>
    <name evidence="2" type="ORF">SAMN02745123_03218</name>
</gene>
<reference evidence="3" key="1">
    <citation type="submission" date="2016-11" db="EMBL/GenBank/DDBJ databases">
        <authorList>
            <person name="Varghese N."/>
            <person name="Submissions S."/>
        </authorList>
    </citation>
    <scope>NUCLEOTIDE SEQUENCE [LARGE SCALE GENOMIC DNA]</scope>
    <source>
        <strain evidence="3">DSM 10349</strain>
    </source>
</reference>
<evidence type="ECO:0000259" key="1">
    <source>
        <dbReference type="Pfam" id="PF13751"/>
    </source>
</evidence>
<evidence type="ECO:0000313" key="2">
    <source>
        <dbReference type="EMBL" id="SHK81013.1"/>
    </source>
</evidence>
<keyword evidence="3" id="KW-1185">Reference proteome</keyword>
<dbReference type="Proteomes" id="UP000183997">
    <property type="component" value="Unassembled WGS sequence"/>
</dbReference>